<dbReference type="Pfam" id="PF21558">
    <property type="entry name" value="Pept_S41_N_bact"/>
    <property type="match status" value="1"/>
</dbReference>
<dbReference type="SMART" id="SM00245">
    <property type="entry name" value="TSPc"/>
    <property type="match status" value="1"/>
</dbReference>
<keyword evidence="4" id="KW-1185">Reference proteome</keyword>
<keyword evidence="1" id="KW-0812">Transmembrane</keyword>
<dbReference type="InterPro" id="IPR048818">
    <property type="entry name" value="BACUNI_00178-like_N"/>
</dbReference>
<accession>A0A412GZW0</accession>
<evidence type="ECO:0000256" key="1">
    <source>
        <dbReference type="SAM" id="Phobius"/>
    </source>
</evidence>
<dbReference type="PANTHER" id="PTHR32060">
    <property type="entry name" value="TAIL-SPECIFIC PROTEASE"/>
    <property type="match status" value="1"/>
</dbReference>
<feature type="transmembrane region" description="Helical" evidence="1">
    <location>
        <begin position="38"/>
        <end position="59"/>
    </location>
</feature>
<evidence type="ECO:0000259" key="2">
    <source>
        <dbReference type="SMART" id="SM00245"/>
    </source>
</evidence>
<proteinExistence type="predicted"/>
<dbReference type="EMBL" id="QRUU01000001">
    <property type="protein sequence ID" value="RGS00573.1"/>
    <property type="molecule type" value="Genomic_DNA"/>
</dbReference>
<feature type="domain" description="Tail specific protease" evidence="2">
    <location>
        <begin position="237"/>
        <end position="430"/>
    </location>
</feature>
<dbReference type="GO" id="GO:0008236">
    <property type="term" value="F:serine-type peptidase activity"/>
    <property type="evidence" value="ECO:0007669"/>
    <property type="project" value="InterPro"/>
</dbReference>
<dbReference type="Pfam" id="PF14684">
    <property type="entry name" value="Tricorn_C1"/>
    <property type="match status" value="1"/>
</dbReference>
<dbReference type="Gene3D" id="3.90.226.10">
    <property type="entry name" value="2-enoyl-CoA Hydratase, Chain A, domain 1"/>
    <property type="match status" value="1"/>
</dbReference>
<sequence>MIMNIFLWTQILCLITTVGATVYIYINRKNFGYKIVSSLYLLIFLGTIYIAVRNYPIYWVGYHLTMTMKAEKQFVSEQDIELDEYMDDFEEICDIVEKHYSLAEYKGISLKSLRDKYSVKVMNAKDNREYFLAIQQYFSELKNSHTYLRYSKYTTMADAEWRSDSLYVSANLTGLSFKKGDRILSIDGIDALSWRDSMKNYVTGSTEKGRYVHTEDYVFSSYIDTVRNLCLCRGDSVFNVTVELNRDGMQYISKHNKDIRNAETKSIMNSPKGKKEYLTLLSLSGFTDEETEEFILKYNKVKNYPCIILSLLNNPGGLVRNMEKIAALLLKQSYQAETLITPSEDSFKGRLYVMIGQNTCSAAEHLASILKESGSAVLVGEETTGDFGTTPLTFLTSHDTYFTLGYGKPKTTSNGNPREGKAVEPHYRIKENAALSNNFNIVRTAFYLAMNEILEAKMDSLKKKERLE</sequence>
<dbReference type="Pfam" id="PF03572">
    <property type="entry name" value="Peptidase_S41"/>
    <property type="match status" value="1"/>
</dbReference>
<dbReference type="PANTHER" id="PTHR32060:SF22">
    <property type="entry name" value="CARBOXYL-TERMINAL-PROCESSING PEPTIDASE 3, CHLOROPLASTIC"/>
    <property type="match status" value="1"/>
</dbReference>
<dbReference type="Proteomes" id="UP000285864">
    <property type="component" value="Unassembled WGS sequence"/>
</dbReference>
<dbReference type="InterPro" id="IPR029045">
    <property type="entry name" value="ClpP/crotonase-like_dom_sf"/>
</dbReference>
<keyword evidence="1" id="KW-0472">Membrane</keyword>
<dbReference type="GO" id="GO:0004175">
    <property type="term" value="F:endopeptidase activity"/>
    <property type="evidence" value="ECO:0007669"/>
    <property type="project" value="TreeGrafter"/>
</dbReference>
<dbReference type="InterPro" id="IPR005151">
    <property type="entry name" value="Tail-specific_protease"/>
</dbReference>
<gene>
    <name evidence="3" type="ORF">DWY20_00345</name>
</gene>
<organism evidence="3 4">
    <name type="scientific">Phocaeicola coprocola</name>
    <dbReference type="NCBI Taxonomy" id="310298"/>
    <lineage>
        <taxon>Bacteria</taxon>
        <taxon>Pseudomonadati</taxon>
        <taxon>Bacteroidota</taxon>
        <taxon>Bacteroidia</taxon>
        <taxon>Bacteroidales</taxon>
        <taxon>Bacteroidaceae</taxon>
        <taxon>Phocaeicola</taxon>
    </lineage>
</organism>
<dbReference type="Gene3D" id="3.30.750.44">
    <property type="match status" value="1"/>
</dbReference>
<dbReference type="GO" id="GO:0006508">
    <property type="term" value="P:proteolysis"/>
    <property type="evidence" value="ECO:0007669"/>
    <property type="project" value="InterPro"/>
</dbReference>
<dbReference type="AlphaFoldDB" id="A0A412GZW0"/>
<evidence type="ECO:0000313" key="4">
    <source>
        <dbReference type="Proteomes" id="UP000285864"/>
    </source>
</evidence>
<protein>
    <recommendedName>
        <fullName evidence="2">Tail specific protease domain-containing protein</fullName>
    </recommendedName>
</protein>
<comment type="caution">
    <text evidence="3">The sequence shown here is derived from an EMBL/GenBank/DDBJ whole genome shotgun (WGS) entry which is preliminary data.</text>
</comment>
<dbReference type="Gene3D" id="2.30.42.10">
    <property type="match status" value="1"/>
</dbReference>
<dbReference type="InterPro" id="IPR036034">
    <property type="entry name" value="PDZ_sf"/>
</dbReference>
<name>A0A412GZW0_9BACT</name>
<feature type="transmembrane region" description="Helical" evidence="1">
    <location>
        <begin position="6"/>
        <end position="26"/>
    </location>
</feature>
<dbReference type="InterPro" id="IPR028204">
    <property type="entry name" value="Tricorn_C1"/>
</dbReference>
<dbReference type="SUPFAM" id="SSF52096">
    <property type="entry name" value="ClpP/crotonase"/>
    <property type="match status" value="1"/>
</dbReference>
<evidence type="ECO:0000313" key="3">
    <source>
        <dbReference type="EMBL" id="RGS00573.1"/>
    </source>
</evidence>
<reference evidence="3 4" key="1">
    <citation type="submission" date="2018-08" db="EMBL/GenBank/DDBJ databases">
        <title>A genome reference for cultivated species of the human gut microbiota.</title>
        <authorList>
            <person name="Zou Y."/>
            <person name="Xue W."/>
            <person name="Luo G."/>
        </authorList>
    </citation>
    <scope>NUCLEOTIDE SEQUENCE [LARGE SCALE GENOMIC DNA]</scope>
    <source>
        <strain evidence="3 4">AF24-2</strain>
    </source>
</reference>
<keyword evidence="1" id="KW-1133">Transmembrane helix</keyword>